<dbReference type="InterPro" id="IPR020846">
    <property type="entry name" value="MFS_dom"/>
</dbReference>
<dbReference type="InterPro" id="IPR005829">
    <property type="entry name" value="Sugar_transporter_CS"/>
</dbReference>
<proteinExistence type="predicted"/>
<dbReference type="PROSITE" id="PS00216">
    <property type="entry name" value="SUGAR_TRANSPORT_1"/>
    <property type="match status" value="1"/>
</dbReference>
<dbReference type="PANTHER" id="PTHR23517:SF13">
    <property type="entry name" value="MAJOR FACILITATOR SUPERFAMILY MFS_1"/>
    <property type="match status" value="1"/>
</dbReference>
<evidence type="ECO:0000256" key="5">
    <source>
        <dbReference type="ARBA" id="ARBA00022989"/>
    </source>
</evidence>
<feature type="transmembrane region" description="Helical" evidence="7">
    <location>
        <begin position="280"/>
        <end position="303"/>
    </location>
</feature>
<dbReference type="InterPro" id="IPR036259">
    <property type="entry name" value="MFS_trans_sf"/>
</dbReference>
<keyword evidence="5 7" id="KW-1133">Transmembrane helix</keyword>
<feature type="transmembrane region" description="Helical" evidence="7">
    <location>
        <begin position="224"/>
        <end position="244"/>
    </location>
</feature>
<dbReference type="GO" id="GO:0022857">
    <property type="term" value="F:transmembrane transporter activity"/>
    <property type="evidence" value="ECO:0007669"/>
    <property type="project" value="InterPro"/>
</dbReference>
<feature type="transmembrane region" description="Helical" evidence="7">
    <location>
        <begin position="483"/>
        <end position="504"/>
    </location>
</feature>
<dbReference type="InterPro" id="IPR023631">
    <property type="entry name" value="Amidase_dom"/>
</dbReference>
<dbReference type="SUPFAM" id="SSF75304">
    <property type="entry name" value="Amidase signature (AS) enzymes"/>
    <property type="match status" value="1"/>
</dbReference>
<dbReference type="GO" id="GO:0005886">
    <property type="term" value="C:plasma membrane"/>
    <property type="evidence" value="ECO:0000318"/>
    <property type="project" value="GO_Central"/>
</dbReference>
<dbReference type="InParanoid" id="B9TB94"/>
<dbReference type="eggNOG" id="ENOG502T26G">
    <property type="taxonomic scope" value="Eukaryota"/>
</dbReference>
<reference evidence="10" key="1">
    <citation type="journal article" date="2010" name="Nat. Biotechnol.">
        <title>Draft genome sequence of the oilseed species Ricinus communis.</title>
        <authorList>
            <person name="Chan A.P."/>
            <person name="Crabtree J."/>
            <person name="Zhao Q."/>
            <person name="Lorenzi H."/>
            <person name="Orvis J."/>
            <person name="Puiu D."/>
            <person name="Melake-Berhan A."/>
            <person name="Jones K.M."/>
            <person name="Redman J."/>
            <person name="Chen G."/>
            <person name="Cahoon E.B."/>
            <person name="Gedil M."/>
            <person name="Stanke M."/>
            <person name="Haas B.J."/>
            <person name="Wortman J.R."/>
            <person name="Fraser-Liggett C.M."/>
            <person name="Ravel J."/>
            <person name="Rabinowicz P.D."/>
        </authorList>
    </citation>
    <scope>NUCLEOTIDE SEQUENCE [LARGE SCALE GENOMIC DNA]</scope>
    <source>
        <strain evidence="10">cv. Hale</strain>
    </source>
</reference>
<dbReference type="Pfam" id="PF01425">
    <property type="entry name" value="Amidase"/>
    <property type="match status" value="1"/>
</dbReference>
<sequence length="573" mass="61459">MGCEVVVLENGIGDDPADIWTAEFYAGVGTSLRHVLLESRELLDRAVAGVLDNALEQSLLQYYGRVFERYQFRERVRTIFEPFDLLLSPTVPIPACDIGIEIPGQAQGRNLCTWQYYTYPFNLTGQPAASIPVGFTTSGLPVGLQMVAKTGCETDIFRAAAAFEVAQPWLHKTPPLNGERTGNMQEQDRAYLAVALVFMINMAGTTLPTAIYHDYQTAFGFSPATITVIFASYAVGVLGALLTMGNWSDQLGRKRMLMMGLAASAVSALTFLFADCLAMLLLGRLISGISAGIFTGTATVAVIESSPPESRAKAMLAATSSNMLGLGLGPVLSGALVEFAPWPMRLSYVVHIALLLIAVLLLRSAPETVRVAEHPKLRMQRLALPREVRAAFVPAALSGFAGFVVVGFFTAVSPQVMRNVLGYGSSLLIGLAVFLIFLCSAIGQAVEKRIARKWRPRVGCAALVVGLVCLGVCAWLRSTTAFVIGTMLCGIGQGISFRASLSELSIRSPAERKAEVTSAFFVVLYVAISLPVIGIGVAVQSLGIARATIMFAVITIVIVLISLVLLRRVEKAQ</sequence>
<feature type="transmembrane region" description="Helical" evidence="7">
    <location>
        <begin position="190"/>
        <end position="212"/>
    </location>
</feature>
<comment type="subcellular location">
    <subcellularLocation>
        <location evidence="1">Cell membrane</location>
        <topology evidence="1">Multi-pass membrane protein</topology>
    </subcellularLocation>
</comment>
<feature type="transmembrane region" description="Helical" evidence="7">
    <location>
        <begin position="390"/>
        <end position="411"/>
    </location>
</feature>
<evidence type="ECO:0000313" key="10">
    <source>
        <dbReference type="Proteomes" id="UP000008311"/>
    </source>
</evidence>
<keyword evidence="10" id="KW-1185">Reference proteome</keyword>
<feature type="transmembrane region" description="Helical" evidence="7">
    <location>
        <begin position="348"/>
        <end position="369"/>
    </location>
</feature>
<evidence type="ECO:0000256" key="6">
    <source>
        <dbReference type="ARBA" id="ARBA00023136"/>
    </source>
</evidence>
<feature type="transmembrane region" description="Helical" evidence="7">
    <location>
        <begin position="458"/>
        <end position="477"/>
    </location>
</feature>
<protein>
    <submittedName>
        <fullName evidence="9">Multidrug resistance protein mdtM, putative</fullName>
        <ecNumber evidence="9">3.5.1.4</ecNumber>
    </submittedName>
</protein>
<dbReference type="PROSITE" id="PS50850">
    <property type="entry name" value="MFS"/>
    <property type="match status" value="1"/>
</dbReference>
<dbReference type="PANTHER" id="PTHR23517">
    <property type="entry name" value="RESISTANCE PROTEIN MDTM, PUTATIVE-RELATED-RELATED"/>
    <property type="match status" value="1"/>
</dbReference>
<keyword evidence="6 7" id="KW-0472">Membrane</keyword>
<feature type="transmembrane region" description="Helical" evidence="7">
    <location>
        <begin position="315"/>
        <end position="336"/>
    </location>
</feature>
<keyword evidence="3" id="KW-1003">Cell membrane</keyword>
<dbReference type="EC" id="3.5.1.4" evidence="9"/>
<dbReference type="Proteomes" id="UP000008311">
    <property type="component" value="Unassembled WGS sequence"/>
</dbReference>
<gene>
    <name evidence="9" type="ORF">RCOM_2110210</name>
</gene>
<evidence type="ECO:0000256" key="4">
    <source>
        <dbReference type="ARBA" id="ARBA00022692"/>
    </source>
</evidence>
<dbReference type="Gene3D" id="3.90.1300.10">
    <property type="entry name" value="Amidase signature (AS) domain"/>
    <property type="match status" value="1"/>
</dbReference>
<evidence type="ECO:0000259" key="8">
    <source>
        <dbReference type="PROSITE" id="PS50850"/>
    </source>
</evidence>
<evidence type="ECO:0000313" key="9">
    <source>
        <dbReference type="EMBL" id="EEF26872.1"/>
    </source>
</evidence>
<dbReference type="Pfam" id="PF07690">
    <property type="entry name" value="MFS_1"/>
    <property type="match status" value="1"/>
</dbReference>
<dbReference type="Gene3D" id="1.20.1250.20">
    <property type="entry name" value="MFS general substrate transporter like domains"/>
    <property type="match status" value="1"/>
</dbReference>
<evidence type="ECO:0000256" key="1">
    <source>
        <dbReference type="ARBA" id="ARBA00004651"/>
    </source>
</evidence>
<dbReference type="GO" id="GO:0004040">
    <property type="term" value="F:amidase activity"/>
    <property type="evidence" value="ECO:0007669"/>
    <property type="project" value="UniProtKB-EC"/>
</dbReference>
<feature type="domain" description="Major facilitator superfamily (MFS) profile" evidence="8">
    <location>
        <begin position="190"/>
        <end position="570"/>
    </location>
</feature>
<evidence type="ECO:0000256" key="2">
    <source>
        <dbReference type="ARBA" id="ARBA00022448"/>
    </source>
</evidence>
<keyword evidence="4 7" id="KW-0812">Transmembrane</keyword>
<name>B9TB94_RICCO</name>
<feature type="transmembrane region" description="Helical" evidence="7">
    <location>
        <begin position="544"/>
        <end position="566"/>
    </location>
</feature>
<dbReference type="InterPro" id="IPR036928">
    <property type="entry name" value="AS_sf"/>
</dbReference>
<dbReference type="STRING" id="3988.B9TB94"/>
<dbReference type="InterPro" id="IPR011701">
    <property type="entry name" value="MFS"/>
</dbReference>
<evidence type="ECO:0000256" key="7">
    <source>
        <dbReference type="SAM" id="Phobius"/>
    </source>
</evidence>
<keyword evidence="2" id="KW-0813">Transport</keyword>
<dbReference type="SUPFAM" id="SSF103473">
    <property type="entry name" value="MFS general substrate transporter"/>
    <property type="match status" value="1"/>
</dbReference>
<keyword evidence="9" id="KW-0378">Hydrolase</keyword>
<accession>B9TB94</accession>
<organism evidence="9 10">
    <name type="scientific">Ricinus communis</name>
    <name type="common">Castor bean</name>
    <dbReference type="NCBI Taxonomy" id="3988"/>
    <lineage>
        <taxon>Eukaryota</taxon>
        <taxon>Viridiplantae</taxon>
        <taxon>Streptophyta</taxon>
        <taxon>Embryophyta</taxon>
        <taxon>Tracheophyta</taxon>
        <taxon>Spermatophyta</taxon>
        <taxon>Magnoliopsida</taxon>
        <taxon>eudicotyledons</taxon>
        <taxon>Gunneridae</taxon>
        <taxon>Pentapetalae</taxon>
        <taxon>rosids</taxon>
        <taxon>fabids</taxon>
        <taxon>Malpighiales</taxon>
        <taxon>Euphorbiaceae</taxon>
        <taxon>Acalyphoideae</taxon>
        <taxon>Acalypheae</taxon>
        <taxon>Ricinus</taxon>
    </lineage>
</organism>
<dbReference type="EMBL" id="EQ976324">
    <property type="protein sequence ID" value="EEF26872.1"/>
    <property type="molecule type" value="Genomic_DNA"/>
</dbReference>
<dbReference type="InterPro" id="IPR050171">
    <property type="entry name" value="MFS_Transporters"/>
</dbReference>
<feature type="transmembrane region" description="Helical" evidence="7">
    <location>
        <begin position="423"/>
        <end position="446"/>
    </location>
</feature>
<feature type="transmembrane region" description="Helical" evidence="7">
    <location>
        <begin position="516"/>
        <end position="538"/>
    </location>
</feature>
<evidence type="ECO:0000256" key="3">
    <source>
        <dbReference type="ARBA" id="ARBA00022475"/>
    </source>
</evidence>
<feature type="transmembrane region" description="Helical" evidence="7">
    <location>
        <begin position="256"/>
        <end position="274"/>
    </location>
</feature>
<dbReference type="AlphaFoldDB" id="B9TB94"/>